<dbReference type="Proteomes" id="UP000799778">
    <property type="component" value="Unassembled WGS sequence"/>
</dbReference>
<sequence>MHLPSLLPTLLALPHLIKAGTVPRHPNAVQHQDEMGNFENLATSEVPPKALWLGDGPPPVDEEAYQRLVCKGGQFLAVMFLTSAQAGPYLTPPQVSSASTWVSFPKQLTDWGYSESQKTNILLGPGQYGIEPLLATIGASFDSRDWFFSIIQHGDPYTTQQLDIQTYVSPNGRVLRKTGAHFHLGSHAASGTLMVSKQFSARHEATYRSPHIPDADLPALIRSSDIVYAFWYLHTYSNLRGLRNIIIWSVTNPTTQQIIRRAIQDAPPDVPGGDPTKNKLKPWPGYYFDAYTRACKALLGSPNGSGVAWMLIQRKEELGRKTVTGCSVFVSEATLMFEPSIVFYIGNAVAVTARSNSTNSE</sequence>
<dbReference type="AlphaFoldDB" id="A0A6A5XLW0"/>
<feature type="chain" id="PRO_5025370347" evidence="1">
    <location>
        <begin position="20"/>
        <end position="361"/>
    </location>
</feature>
<feature type="signal peptide" evidence="1">
    <location>
        <begin position="1"/>
        <end position="19"/>
    </location>
</feature>
<dbReference type="OrthoDB" id="5337308at2759"/>
<gene>
    <name evidence="2" type="ORF">BU24DRAFT_409984</name>
</gene>
<evidence type="ECO:0000256" key="1">
    <source>
        <dbReference type="SAM" id="SignalP"/>
    </source>
</evidence>
<dbReference type="EMBL" id="ML978070">
    <property type="protein sequence ID" value="KAF2014225.1"/>
    <property type="molecule type" value="Genomic_DNA"/>
</dbReference>
<accession>A0A6A5XLW0</accession>
<proteinExistence type="predicted"/>
<protein>
    <submittedName>
        <fullName evidence="2">Uncharacterized protein</fullName>
    </submittedName>
</protein>
<evidence type="ECO:0000313" key="3">
    <source>
        <dbReference type="Proteomes" id="UP000799778"/>
    </source>
</evidence>
<evidence type="ECO:0000313" key="2">
    <source>
        <dbReference type="EMBL" id="KAF2014225.1"/>
    </source>
</evidence>
<keyword evidence="1" id="KW-0732">Signal</keyword>
<dbReference type="GeneID" id="54283352"/>
<organism evidence="2 3">
    <name type="scientific">Aaosphaeria arxii CBS 175.79</name>
    <dbReference type="NCBI Taxonomy" id="1450172"/>
    <lineage>
        <taxon>Eukaryota</taxon>
        <taxon>Fungi</taxon>
        <taxon>Dikarya</taxon>
        <taxon>Ascomycota</taxon>
        <taxon>Pezizomycotina</taxon>
        <taxon>Dothideomycetes</taxon>
        <taxon>Pleosporomycetidae</taxon>
        <taxon>Pleosporales</taxon>
        <taxon>Pleosporales incertae sedis</taxon>
        <taxon>Aaosphaeria</taxon>
    </lineage>
</organism>
<reference evidence="2" key="1">
    <citation type="journal article" date="2020" name="Stud. Mycol.">
        <title>101 Dothideomycetes genomes: a test case for predicting lifestyles and emergence of pathogens.</title>
        <authorList>
            <person name="Haridas S."/>
            <person name="Albert R."/>
            <person name="Binder M."/>
            <person name="Bloem J."/>
            <person name="Labutti K."/>
            <person name="Salamov A."/>
            <person name="Andreopoulos B."/>
            <person name="Baker S."/>
            <person name="Barry K."/>
            <person name="Bills G."/>
            <person name="Bluhm B."/>
            <person name="Cannon C."/>
            <person name="Castanera R."/>
            <person name="Culley D."/>
            <person name="Daum C."/>
            <person name="Ezra D."/>
            <person name="Gonzalez J."/>
            <person name="Henrissat B."/>
            <person name="Kuo A."/>
            <person name="Liang C."/>
            <person name="Lipzen A."/>
            <person name="Lutzoni F."/>
            <person name="Magnuson J."/>
            <person name="Mondo S."/>
            <person name="Nolan M."/>
            <person name="Ohm R."/>
            <person name="Pangilinan J."/>
            <person name="Park H.-J."/>
            <person name="Ramirez L."/>
            <person name="Alfaro M."/>
            <person name="Sun H."/>
            <person name="Tritt A."/>
            <person name="Yoshinaga Y."/>
            <person name="Zwiers L.-H."/>
            <person name="Turgeon B."/>
            <person name="Goodwin S."/>
            <person name="Spatafora J."/>
            <person name="Crous P."/>
            <person name="Grigoriev I."/>
        </authorList>
    </citation>
    <scope>NUCLEOTIDE SEQUENCE</scope>
    <source>
        <strain evidence="2">CBS 175.79</strain>
    </source>
</reference>
<name>A0A6A5XLW0_9PLEO</name>
<dbReference type="RefSeq" id="XP_033382564.1">
    <property type="nucleotide sequence ID" value="XM_033525955.1"/>
</dbReference>
<keyword evidence="3" id="KW-1185">Reference proteome</keyword>